<protein>
    <submittedName>
        <fullName evidence="2">Uncharacterized protein</fullName>
    </submittedName>
</protein>
<reference evidence="2 3" key="1">
    <citation type="submission" date="2015-04" db="EMBL/GenBank/DDBJ databases">
        <title>The draft genome sequence of Fusarium langsethiae, a T-2/HT-2 mycotoxin producer.</title>
        <authorList>
            <person name="Lysoe E."/>
            <person name="Divon H.H."/>
            <person name="Terzi V."/>
            <person name="Orru L."/>
            <person name="Lamontanara A."/>
            <person name="Kolseth A.-K."/>
            <person name="Frandsen R.J."/>
            <person name="Nielsen K."/>
            <person name="Thrane U."/>
        </authorList>
    </citation>
    <scope>NUCLEOTIDE SEQUENCE [LARGE SCALE GENOMIC DNA]</scope>
    <source>
        <strain evidence="2 3">Fl201059</strain>
    </source>
</reference>
<keyword evidence="3" id="KW-1185">Reference proteome</keyword>
<comment type="caution">
    <text evidence="2">The sequence shown here is derived from an EMBL/GenBank/DDBJ whole genome shotgun (WGS) entry which is preliminary data.</text>
</comment>
<evidence type="ECO:0000256" key="1">
    <source>
        <dbReference type="SAM" id="MobiDB-lite"/>
    </source>
</evidence>
<evidence type="ECO:0000313" key="2">
    <source>
        <dbReference type="EMBL" id="KPA39286.1"/>
    </source>
</evidence>
<gene>
    <name evidence="2" type="ORF">FLAG1_07852</name>
</gene>
<accession>A0A0M9ETQ3</accession>
<feature type="compositionally biased region" description="Low complexity" evidence="1">
    <location>
        <begin position="1"/>
        <end position="16"/>
    </location>
</feature>
<dbReference type="Proteomes" id="UP000037904">
    <property type="component" value="Unassembled WGS sequence"/>
</dbReference>
<sequence>MSTSASISASAPQSPSRFFRATCDPTEKTKIDTEQVPWFADQQKDEEHVANKPSNQDFLHIPNKLFDNDIGLWNLETEYPFRNITICMQERDRIDKPLGSFPDPVELSLWLESVTQRLEKNDETNVYLVAIDKLHDEKLGVDEKHKGHKKVLPAWQPWRTKLSKVGSRETEYSQGFSNWQFRLNFERWQDRLQLTHNIKVCHAEMPLACQCPGVLQELQSRIYELPGDDYVVHGKREESFMFNVLETNRTSHEIQGI</sequence>
<feature type="region of interest" description="Disordered" evidence="1">
    <location>
        <begin position="1"/>
        <end position="21"/>
    </location>
</feature>
<proteinExistence type="predicted"/>
<dbReference type="EMBL" id="JXCE01000205">
    <property type="protein sequence ID" value="KPA39286.1"/>
    <property type="molecule type" value="Genomic_DNA"/>
</dbReference>
<dbReference type="AlphaFoldDB" id="A0A0M9ETQ3"/>
<evidence type="ECO:0000313" key="3">
    <source>
        <dbReference type="Proteomes" id="UP000037904"/>
    </source>
</evidence>
<name>A0A0M9ETQ3_FUSLA</name>
<organism evidence="2 3">
    <name type="scientific">Fusarium langsethiae</name>
    <dbReference type="NCBI Taxonomy" id="179993"/>
    <lineage>
        <taxon>Eukaryota</taxon>
        <taxon>Fungi</taxon>
        <taxon>Dikarya</taxon>
        <taxon>Ascomycota</taxon>
        <taxon>Pezizomycotina</taxon>
        <taxon>Sordariomycetes</taxon>
        <taxon>Hypocreomycetidae</taxon>
        <taxon>Hypocreales</taxon>
        <taxon>Nectriaceae</taxon>
        <taxon>Fusarium</taxon>
    </lineage>
</organism>